<evidence type="ECO:0000256" key="1">
    <source>
        <dbReference type="ARBA" id="ARBA00000086"/>
    </source>
</evidence>
<sequence>MRTSSIALRGPYSVEEVALMDFGHRAEASFDGVLRLAFCLDRDLEQQVGVEVRQAGDRLDLVVHGEGDLDAVTRQVARVVSADGDGAAYAEVCASDPVLAELHAAAPGFRPSNFHSAYDACVWSVLSARRQRRQAIGLRARLSAEHGRTFELAGQSVHALPTPATLARLDHVPGLQDVAVPRLHAIAEAATAGRLDVDRLVALGPDLAVAELQTLPGIGPFYSSLVVVRACGLTDVLTVPAHTRDAVRRVYGLDHDPDDAELAALAEAWRPFRTWVAVALRAVGTRLGTGPGHGAAA</sequence>
<dbReference type="GO" id="GO:0043916">
    <property type="term" value="F:DNA-7-methylguanine glycosylase activity"/>
    <property type="evidence" value="ECO:0007669"/>
    <property type="project" value="TreeGrafter"/>
</dbReference>
<gene>
    <name evidence="6" type="ORF">G5V58_15235</name>
</gene>
<evidence type="ECO:0000256" key="2">
    <source>
        <dbReference type="ARBA" id="ARBA00012000"/>
    </source>
</evidence>
<dbReference type="InterPro" id="IPR051912">
    <property type="entry name" value="Alkylbase_DNA_Glycosylase/TA"/>
</dbReference>
<evidence type="ECO:0000256" key="4">
    <source>
        <dbReference type="ARBA" id="ARBA00023204"/>
    </source>
</evidence>
<dbReference type="Gene3D" id="1.10.340.30">
    <property type="entry name" value="Hypothetical protein, domain 2"/>
    <property type="match status" value="1"/>
</dbReference>
<evidence type="ECO:0000259" key="5">
    <source>
        <dbReference type="SMART" id="SM00478"/>
    </source>
</evidence>
<proteinExistence type="predicted"/>
<dbReference type="PANTHER" id="PTHR43003">
    <property type="entry name" value="DNA-3-METHYLADENINE GLYCOSYLASE"/>
    <property type="match status" value="1"/>
</dbReference>
<keyword evidence="7" id="KW-1185">Reference proteome</keyword>
<dbReference type="GO" id="GO:0006285">
    <property type="term" value="P:base-excision repair, AP site formation"/>
    <property type="evidence" value="ECO:0007669"/>
    <property type="project" value="TreeGrafter"/>
</dbReference>
<dbReference type="RefSeq" id="WP_165234412.1">
    <property type="nucleotide sequence ID" value="NZ_CP049257.1"/>
</dbReference>
<dbReference type="SUPFAM" id="SSF48150">
    <property type="entry name" value="DNA-glycosylase"/>
    <property type="match status" value="1"/>
</dbReference>
<keyword evidence="3" id="KW-0227">DNA damage</keyword>
<dbReference type="EC" id="3.2.2.21" evidence="2"/>
<dbReference type="GO" id="GO:0032131">
    <property type="term" value="F:alkylated DNA binding"/>
    <property type="evidence" value="ECO:0007669"/>
    <property type="project" value="TreeGrafter"/>
</dbReference>
<evidence type="ECO:0000313" key="7">
    <source>
        <dbReference type="Proteomes" id="UP000502996"/>
    </source>
</evidence>
<dbReference type="AlphaFoldDB" id="A0A6G6WFD6"/>
<dbReference type="GO" id="GO:0006307">
    <property type="term" value="P:DNA alkylation repair"/>
    <property type="evidence" value="ECO:0007669"/>
    <property type="project" value="TreeGrafter"/>
</dbReference>
<dbReference type="SMART" id="SM00478">
    <property type="entry name" value="ENDO3c"/>
    <property type="match status" value="1"/>
</dbReference>
<evidence type="ECO:0000256" key="3">
    <source>
        <dbReference type="ARBA" id="ARBA00022763"/>
    </source>
</evidence>
<evidence type="ECO:0000313" key="6">
    <source>
        <dbReference type="EMBL" id="QIG43944.1"/>
    </source>
</evidence>
<dbReference type="GO" id="GO:0005737">
    <property type="term" value="C:cytoplasm"/>
    <property type="evidence" value="ECO:0007669"/>
    <property type="project" value="TreeGrafter"/>
</dbReference>
<feature type="domain" description="HhH-GPD" evidence="5">
    <location>
        <begin position="138"/>
        <end position="288"/>
    </location>
</feature>
<keyword evidence="4" id="KW-0234">DNA repair</keyword>
<reference evidence="6 7" key="1">
    <citation type="submission" date="2020-02" db="EMBL/GenBank/DDBJ databases">
        <title>Full genome sequence of Nocardioides sp. R-3366.</title>
        <authorList>
            <person name="Im W.-T."/>
        </authorList>
    </citation>
    <scope>NUCLEOTIDE SEQUENCE [LARGE SCALE GENOMIC DNA]</scope>
    <source>
        <strain evidence="6 7">R-3366</strain>
    </source>
</reference>
<dbReference type="GO" id="GO:0008725">
    <property type="term" value="F:DNA-3-methyladenine glycosylase activity"/>
    <property type="evidence" value="ECO:0007669"/>
    <property type="project" value="TreeGrafter"/>
</dbReference>
<dbReference type="InterPro" id="IPR003265">
    <property type="entry name" value="HhH-GPD_domain"/>
</dbReference>
<organism evidence="6 7">
    <name type="scientific">Nocardioides anomalus</name>
    <dbReference type="NCBI Taxonomy" id="2712223"/>
    <lineage>
        <taxon>Bacteria</taxon>
        <taxon>Bacillati</taxon>
        <taxon>Actinomycetota</taxon>
        <taxon>Actinomycetes</taxon>
        <taxon>Propionibacteriales</taxon>
        <taxon>Nocardioidaceae</taxon>
        <taxon>Nocardioides</taxon>
    </lineage>
</organism>
<dbReference type="GO" id="GO:0032993">
    <property type="term" value="C:protein-DNA complex"/>
    <property type="evidence" value="ECO:0007669"/>
    <property type="project" value="TreeGrafter"/>
</dbReference>
<dbReference type="InterPro" id="IPR011257">
    <property type="entry name" value="DNA_glycosylase"/>
</dbReference>
<dbReference type="KEGG" id="nano:G5V58_15235"/>
<dbReference type="Proteomes" id="UP000502996">
    <property type="component" value="Chromosome"/>
</dbReference>
<accession>A0A6G6WFD6</accession>
<name>A0A6G6WFD6_9ACTN</name>
<comment type="catalytic activity">
    <reaction evidence="1">
        <text>Hydrolysis of alkylated DNA, releasing 3-methyladenine, 3-methylguanine, 7-methylguanine and 7-methyladenine.</text>
        <dbReference type="EC" id="3.2.2.21"/>
    </reaction>
</comment>
<protein>
    <recommendedName>
        <fullName evidence="2">DNA-3-methyladenine glycosylase II</fullName>
        <ecNumber evidence="2">3.2.2.21</ecNumber>
    </recommendedName>
</protein>
<dbReference type="PANTHER" id="PTHR43003:SF13">
    <property type="entry name" value="DNA-3-METHYLADENINE GLYCOSYLASE 2"/>
    <property type="match status" value="1"/>
</dbReference>
<dbReference type="EMBL" id="CP049257">
    <property type="protein sequence ID" value="QIG43944.1"/>
    <property type="molecule type" value="Genomic_DNA"/>
</dbReference>